<accession>K0BAA3</accession>
<feature type="compositionally biased region" description="Basic and acidic residues" evidence="1">
    <location>
        <begin position="138"/>
        <end position="177"/>
    </location>
</feature>
<dbReference type="eggNOG" id="arCOG01159">
    <property type="taxonomic scope" value="Archaea"/>
</dbReference>
<feature type="region of interest" description="Disordered" evidence="1">
    <location>
        <begin position="128"/>
        <end position="177"/>
    </location>
</feature>
<dbReference type="HOGENOM" id="CLU_545877_0_0_2"/>
<keyword evidence="2" id="KW-1133">Transmembrane helix</keyword>
<keyword evidence="4" id="KW-1185">Reference proteome</keyword>
<evidence type="ECO:0000313" key="4">
    <source>
        <dbReference type="Proteomes" id="UP000006100"/>
    </source>
</evidence>
<dbReference type="KEGG" id="nir:NSED_01025"/>
<dbReference type="PATRIC" id="fig|1229909.8.peg.214"/>
<feature type="compositionally biased region" description="Acidic residues" evidence="1">
    <location>
        <begin position="372"/>
        <end position="397"/>
    </location>
</feature>
<reference evidence="3 4" key="1">
    <citation type="journal article" date="2012" name="J. Bacteriol.">
        <title>Draft Genome Sequence of an Ammonia-Oxidizing Archaeon, "Candidatus Nitrosopumilus sediminis" AR2, from Svalbard in the Arctic Circle.</title>
        <authorList>
            <person name="Park S.J."/>
            <person name="Kim J.G."/>
            <person name="Jung M.Y."/>
            <person name="Kim S.J."/>
            <person name="Cha I.T."/>
            <person name="Ghai R."/>
            <person name="Martin-Cuadrado A.B."/>
            <person name="Rodriguez-Valera F."/>
            <person name="Rhee S.K."/>
        </authorList>
    </citation>
    <scope>NUCLEOTIDE SEQUENCE [LARGE SCALE GENOMIC DNA]</scope>
    <source>
        <strain evidence="3 4">AR2</strain>
    </source>
</reference>
<dbReference type="Proteomes" id="UP000006100">
    <property type="component" value="Chromosome"/>
</dbReference>
<feature type="transmembrane region" description="Helical" evidence="2">
    <location>
        <begin position="12"/>
        <end position="34"/>
    </location>
</feature>
<dbReference type="STRING" id="1229909.NSED_01025"/>
<dbReference type="EMBL" id="CP003843">
    <property type="protein sequence ID" value="AFS82017.1"/>
    <property type="molecule type" value="Genomic_DNA"/>
</dbReference>
<keyword evidence="2" id="KW-0812">Transmembrane</keyword>
<evidence type="ECO:0000256" key="1">
    <source>
        <dbReference type="SAM" id="MobiDB-lite"/>
    </source>
</evidence>
<gene>
    <name evidence="3" type="ORF">NSED_01025</name>
</gene>
<evidence type="ECO:0000256" key="2">
    <source>
        <dbReference type="SAM" id="Phobius"/>
    </source>
</evidence>
<keyword evidence="2" id="KW-0472">Membrane</keyword>
<proteinExistence type="predicted"/>
<protein>
    <submittedName>
        <fullName evidence="3">Uncharacterized protein</fullName>
    </submittedName>
</protein>
<organism evidence="3 4">
    <name type="scientific">Candidatus Nitrosopumilus sediminis</name>
    <dbReference type="NCBI Taxonomy" id="1229909"/>
    <lineage>
        <taxon>Archaea</taxon>
        <taxon>Nitrososphaerota</taxon>
        <taxon>Nitrososphaeria</taxon>
        <taxon>Nitrosopumilales</taxon>
        <taxon>Nitrosopumilaceae</taxon>
        <taxon>Nitrosopumilus</taxon>
    </lineage>
</organism>
<dbReference type="AlphaFoldDB" id="K0BAA3"/>
<sequence length="499" mass="55305">MRKAFNKLTNKLIIVGTINTLFLFSVLVLGMVSYPGSNLISIDDDGPNTSFLIAFADSHDEDVEDELEEEIEIEVEVEDGFAKIKVEINDEESKFEIEWIDEQTTIDEIVTLTGLTEDQVSSVITFEIESEEDDEENESKQSKKDEKLTKAQEKRDEKLTKAQEKRDEKQARNAEKFAEREAKLAEKAQFSEQRANKIIEDLEQKIQKMEKRLQKLLEKYESGEYFGNLKNKDTVTKSFTLSFDGGASEIGNSLNTQTLNGQLFLENQVTGDKAKKFRVTGGEISIGEEDIYDIVFGKARLSSSGSGGDKDSMVVIAQVSNTGEIRTLKLNINLSEEFNSDTESADIEILSPQSKIASQWFLSGIGDLGLTESEETGTSESGNIEDDTNNDSEIDIPTDDIPIITTLTVSTPTNVYFSGDDIIISGTVLDIHEGTPVILQTVTDSDRVDIAQIDVNSDGTFTHTILADGSLWVSGTYTIKAFYGANNFAETTFEFIASS</sequence>
<dbReference type="eggNOG" id="arCOG08038">
    <property type="taxonomic scope" value="Archaea"/>
</dbReference>
<evidence type="ECO:0000313" key="3">
    <source>
        <dbReference type="EMBL" id="AFS82017.1"/>
    </source>
</evidence>
<feature type="compositionally biased region" description="Acidic residues" evidence="1">
    <location>
        <begin position="128"/>
        <end position="137"/>
    </location>
</feature>
<name>K0BAA3_9ARCH</name>
<feature type="region of interest" description="Disordered" evidence="1">
    <location>
        <begin position="371"/>
        <end position="397"/>
    </location>
</feature>